<evidence type="ECO:0000313" key="3">
    <source>
        <dbReference type="Proteomes" id="UP000297654"/>
    </source>
</evidence>
<gene>
    <name evidence="2" type="ORF">E3O10_09025</name>
</gene>
<feature type="transmembrane region" description="Helical" evidence="1">
    <location>
        <begin position="24"/>
        <end position="46"/>
    </location>
</feature>
<dbReference type="Proteomes" id="UP000297654">
    <property type="component" value="Unassembled WGS sequence"/>
</dbReference>
<evidence type="ECO:0000313" key="2">
    <source>
        <dbReference type="EMBL" id="TFB89903.1"/>
    </source>
</evidence>
<sequence>MITAIRASSLTHFSTLRNDRTHRVLWPSILLSYVLPLLIGVATWLYGLRLSALGEIVGGLALMAGFLFALVIFVFELRLRVTNDPRVQTAIQLPRLIDELFANVTYSVVIALAATGLALIAATNEPQTMFGVHLGVEPWLSGCLVALMVHLFAMILTCLRRTGAAYRELRS</sequence>
<feature type="transmembrane region" description="Helical" evidence="1">
    <location>
        <begin position="100"/>
        <end position="119"/>
    </location>
</feature>
<accession>A0A5F0D612</accession>
<dbReference type="AlphaFoldDB" id="A0A5F0D612"/>
<dbReference type="EMBL" id="SOFF01000029">
    <property type="protein sequence ID" value="TFB89903.1"/>
    <property type="molecule type" value="Genomic_DNA"/>
</dbReference>
<dbReference type="OrthoDB" id="3728189at2"/>
<evidence type="ECO:0000256" key="1">
    <source>
        <dbReference type="SAM" id="Phobius"/>
    </source>
</evidence>
<dbReference type="RefSeq" id="WP_134450372.1">
    <property type="nucleotide sequence ID" value="NZ_FOCN01000004.1"/>
</dbReference>
<proteinExistence type="predicted"/>
<feature type="transmembrane region" description="Helical" evidence="1">
    <location>
        <begin position="139"/>
        <end position="159"/>
    </location>
</feature>
<name>A0A5F0D612_9MICO</name>
<keyword evidence="3" id="KW-1185">Reference proteome</keyword>
<reference evidence="2 3" key="1">
    <citation type="submission" date="2019-03" db="EMBL/GenBank/DDBJ databases">
        <title>Genomics of glacier-inhabiting Cryobacterium strains.</title>
        <authorList>
            <person name="Liu Q."/>
            <person name="Xin Y.-H."/>
        </authorList>
    </citation>
    <scope>NUCLEOTIDE SEQUENCE [LARGE SCALE GENOMIC DNA]</scope>
    <source>
        <strain evidence="2 3">Hh15</strain>
    </source>
</reference>
<feature type="transmembrane region" description="Helical" evidence="1">
    <location>
        <begin position="58"/>
        <end position="79"/>
    </location>
</feature>
<comment type="caution">
    <text evidence="2">The sequence shown here is derived from an EMBL/GenBank/DDBJ whole genome shotgun (WGS) entry which is preliminary data.</text>
</comment>
<keyword evidence="1" id="KW-0812">Transmembrane</keyword>
<protein>
    <submittedName>
        <fullName evidence="2">Uncharacterized protein</fullName>
    </submittedName>
</protein>
<keyword evidence="1" id="KW-0472">Membrane</keyword>
<keyword evidence="1" id="KW-1133">Transmembrane helix</keyword>
<organism evidence="2 3">
    <name type="scientific">Cryobacterium luteum</name>
    <dbReference type="NCBI Taxonomy" id="1424661"/>
    <lineage>
        <taxon>Bacteria</taxon>
        <taxon>Bacillati</taxon>
        <taxon>Actinomycetota</taxon>
        <taxon>Actinomycetes</taxon>
        <taxon>Micrococcales</taxon>
        <taxon>Microbacteriaceae</taxon>
        <taxon>Cryobacterium</taxon>
    </lineage>
</organism>